<organism evidence="2">
    <name type="scientific">Pyrenophora teres f. teres (strain 0-1)</name>
    <name type="common">Barley net blotch fungus</name>
    <name type="synonym">Drechslera teres f. teres</name>
    <dbReference type="NCBI Taxonomy" id="861557"/>
    <lineage>
        <taxon>Eukaryota</taxon>
        <taxon>Fungi</taxon>
        <taxon>Dikarya</taxon>
        <taxon>Ascomycota</taxon>
        <taxon>Pezizomycotina</taxon>
        <taxon>Dothideomycetes</taxon>
        <taxon>Pleosporomycetidae</taxon>
        <taxon>Pleosporales</taxon>
        <taxon>Pleosporineae</taxon>
        <taxon>Pleosporaceae</taxon>
        <taxon>Pyrenophora</taxon>
    </lineage>
</organism>
<keyword evidence="2" id="KW-1185">Reference proteome</keyword>
<reference evidence="1 2" key="1">
    <citation type="journal article" date="2010" name="Genome Biol.">
        <title>A first genome assembly of the barley fungal pathogen Pyrenophora teres f. teres.</title>
        <authorList>
            <person name="Ellwood S.R."/>
            <person name="Liu Z."/>
            <person name="Syme R.A."/>
            <person name="Lai Z."/>
            <person name="Hane J.K."/>
            <person name="Keiper F."/>
            <person name="Moffat C.S."/>
            <person name="Oliver R.P."/>
            <person name="Friesen T.L."/>
        </authorList>
    </citation>
    <scope>NUCLEOTIDE SEQUENCE [LARGE SCALE GENOMIC DNA]</scope>
    <source>
        <strain evidence="1 2">0-1</strain>
    </source>
</reference>
<proteinExistence type="predicted"/>
<evidence type="ECO:0000313" key="2">
    <source>
        <dbReference type="Proteomes" id="UP000001067"/>
    </source>
</evidence>
<accession>E3RZ99</accession>
<evidence type="ECO:0000313" key="1">
    <source>
        <dbReference type="EMBL" id="EFQ88950.1"/>
    </source>
</evidence>
<dbReference type="OrthoDB" id="3687247at2759"/>
<protein>
    <submittedName>
        <fullName evidence="1">Uncharacterized protein</fullName>
    </submittedName>
</protein>
<dbReference type="EMBL" id="GL536038">
    <property type="protein sequence ID" value="EFQ88950.1"/>
    <property type="molecule type" value="Genomic_DNA"/>
</dbReference>
<dbReference type="Proteomes" id="UP000001067">
    <property type="component" value="Unassembled WGS sequence"/>
</dbReference>
<sequence length="68" mass="7778">MALRQLYKRREITKIYWINSDDNPTDAFTKVSLNRALERLINSNKLTLLPIHAGVLPIQKEKTSSVGP</sequence>
<name>E3RZ99_PYRTT</name>
<dbReference type="KEGG" id="pte:PTT_14952"/>
<dbReference type="AlphaFoldDB" id="E3RZ99"/>
<dbReference type="HOGENOM" id="CLU_2795199_0_0_1"/>
<gene>
    <name evidence="1" type="ORF">PTT_14952</name>
</gene>